<dbReference type="GO" id="GO:0009451">
    <property type="term" value="P:RNA modification"/>
    <property type="evidence" value="ECO:0007669"/>
    <property type="project" value="InterPro"/>
</dbReference>
<sequence>MVSPLLNQPSPLPTNSIFSKSTSHSDKPNSSKSLIIWTKPELQKAIKSLEDESIRTIKSNSHQALYSSLISSCIRHKALDEGDRLRAHMARARFQPTVFLNNQFINLCSRCGASDKARRVFDEMPERNIVSWNAMIAGYCGNALFVDALVLLKMMMEDGVVPDCLTYLSALRASASSGDCRLGEQVHALVIKNGFFLSFMEIGNALINFYSKIGALQDAELIFDSMATRDAVTWNSIITANSQNGNCEYSTP</sequence>
<dbReference type="InterPro" id="IPR002885">
    <property type="entry name" value="PPR_rpt"/>
</dbReference>
<gene>
    <name evidence="4" type="primary">PCMP-H44</name>
    <name evidence="4" type="ORF">KSP39_PZI017412</name>
</gene>
<comment type="caution">
    <text evidence="4">The sequence shown here is derived from an EMBL/GenBank/DDBJ whole genome shotgun (WGS) entry which is preliminary data.</text>
</comment>
<feature type="region of interest" description="Disordered" evidence="3">
    <location>
        <begin position="1"/>
        <end position="31"/>
    </location>
</feature>
<dbReference type="Proteomes" id="UP001418222">
    <property type="component" value="Unassembled WGS sequence"/>
</dbReference>
<protein>
    <submittedName>
        <fullName evidence="4">Pentatricopeptide repeat-containing protein</fullName>
    </submittedName>
</protein>
<dbReference type="PROSITE" id="PS51375">
    <property type="entry name" value="PPR"/>
    <property type="match status" value="2"/>
</dbReference>
<dbReference type="NCBIfam" id="TIGR00756">
    <property type="entry name" value="PPR"/>
    <property type="match status" value="2"/>
</dbReference>
<dbReference type="InterPro" id="IPR011990">
    <property type="entry name" value="TPR-like_helical_dom_sf"/>
</dbReference>
<evidence type="ECO:0000256" key="3">
    <source>
        <dbReference type="SAM" id="MobiDB-lite"/>
    </source>
</evidence>
<evidence type="ECO:0000313" key="5">
    <source>
        <dbReference type="Proteomes" id="UP001418222"/>
    </source>
</evidence>
<keyword evidence="1" id="KW-0677">Repeat</keyword>
<feature type="repeat" description="PPR" evidence="2">
    <location>
        <begin position="62"/>
        <end position="96"/>
    </location>
</feature>
<keyword evidence="5" id="KW-1185">Reference proteome</keyword>
<proteinExistence type="predicted"/>
<evidence type="ECO:0000256" key="2">
    <source>
        <dbReference type="PROSITE-ProRule" id="PRU00708"/>
    </source>
</evidence>
<organism evidence="4 5">
    <name type="scientific">Platanthera zijinensis</name>
    <dbReference type="NCBI Taxonomy" id="2320716"/>
    <lineage>
        <taxon>Eukaryota</taxon>
        <taxon>Viridiplantae</taxon>
        <taxon>Streptophyta</taxon>
        <taxon>Embryophyta</taxon>
        <taxon>Tracheophyta</taxon>
        <taxon>Spermatophyta</taxon>
        <taxon>Magnoliopsida</taxon>
        <taxon>Liliopsida</taxon>
        <taxon>Asparagales</taxon>
        <taxon>Orchidaceae</taxon>
        <taxon>Orchidoideae</taxon>
        <taxon>Orchideae</taxon>
        <taxon>Orchidinae</taxon>
        <taxon>Platanthera</taxon>
    </lineage>
</organism>
<evidence type="ECO:0000313" key="4">
    <source>
        <dbReference type="EMBL" id="KAK8928292.1"/>
    </source>
</evidence>
<dbReference type="EMBL" id="JBBWWQ010000015">
    <property type="protein sequence ID" value="KAK8928292.1"/>
    <property type="molecule type" value="Genomic_DNA"/>
</dbReference>
<feature type="compositionally biased region" description="Polar residues" evidence="3">
    <location>
        <begin position="1"/>
        <end position="22"/>
    </location>
</feature>
<accession>A0AAP0B4G4</accession>
<dbReference type="Pfam" id="PF13041">
    <property type="entry name" value="PPR_2"/>
    <property type="match status" value="1"/>
</dbReference>
<evidence type="ECO:0000256" key="1">
    <source>
        <dbReference type="ARBA" id="ARBA00022737"/>
    </source>
</evidence>
<dbReference type="Gene3D" id="1.25.40.10">
    <property type="entry name" value="Tetratricopeptide repeat domain"/>
    <property type="match status" value="2"/>
</dbReference>
<dbReference type="AlphaFoldDB" id="A0AAP0B4G4"/>
<dbReference type="Pfam" id="PF01535">
    <property type="entry name" value="PPR"/>
    <property type="match status" value="3"/>
</dbReference>
<reference evidence="4 5" key="1">
    <citation type="journal article" date="2022" name="Nat. Plants">
        <title>Genomes of leafy and leafless Platanthera orchids illuminate the evolution of mycoheterotrophy.</title>
        <authorList>
            <person name="Li M.H."/>
            <person name="Liu K.W."/>
            <person name="Li Z."/>
            <person name="Lu H.C."/>
            <person name="Ye Q.L."/>
            <person name="Zhang D."/>
            <person name="Wang J.Y."/>
            <person name="Li Y.F."/>
            <person name="Zhong Z.M."/>
            <person name="Liu X."/>
            <person name="Yu X."/>
            <person name="Liu D.K."/>
            <person name="Tu X.D."/>
            <person name="Liu B."/>
            <person name="Hao Y."/>
            <person name="Liao X.Y."/>
            <person name="Jiang Y.T."/>
            <person name="Sun W.H."/>
            <person name="Chen J."/>
            <person name="Chen Y.Q."/>
            <person name="Ai Y."/>
            <person name="Zhai J.W."/>
            <person name="Wu S.S."/>
            <person name="Zhou Z."/>
            <person name="Hsiao Y.Y."/>
            <person name="Wu W.L."/>
            <person name="Chen Y.Y."/>
            <person name="Lin Y.F."/>
            <person name="Hsu J.L."/>
            <person name="Li C.Y."/>
            <person name="Wang Z.W."/>
            <person name="Zhao X."/>
            <person name="Zhong W.Y."/>
            <person name="Ma X.K."/>
            <person name="Ma L."/>
            <person name="Huang J."/>
            <person name="Chen G.Z."/>
            <person name="Huang M.Z."/>
            <person name="Huang L."/>
            <person name="Peng D.H."/>
            <person name="Luo Y.B."/>
            <person name="Zou S.Q."/>
            <person name="Chen S.P."/>
            <person name="Lan S."/>
            <person name="Tsai W.C."/>
            <person name="Van de Peer Y."/>
            <person name="Liu Z.J."/>
        </authorList>
    </citation>
    <scope>NUCLEOTIDE SEQUENCE [LARGE SCALE GENOMIC DNA]</scope>
    <source>
        <strain evidence="4">Lor287</strain>
    </source>
</reference>
<name>A0AAP0B4G4_9ASPA</name>
<dbReference type="PANTHER" id="PTHR47926">
    <property type="entry name" value="PENTATRICOPEPTIDE REPEAT-CONTAINING PROTEIN"/>
    <property type="match status" value="1"/>
</dbReference>
<dbReference type="GO" id="GO:0003723">
    <property type="term" value="F:RNA binding"/>
    <property type="evidence" value="ECO:0007669"/>
    <property type="project" value="InterPro"/>
</dbReference>
<feature type="repeat" description="PPR" evidence="2">
    <location>
        <begin position="128"/>
        <end position="162"/>
    </location>
</feature>
<dbReference type="InterPro" id="IPR046960">
    <property type="entry name" value="PPR_At4g14850-like_plant"/>
</dbReference>